<sequence>MKWATIFADLSAEDQTQLTNFVKAENGQSAQAIYQSLPTTVKIALQGKEIAENAGVRGAVAGSGISAIGIRGPSHHINQIKTQLVI</sequence>
<evidence type="ECO:0000313" key="1">
    <source>
        <dbReference type="EMBL" id="CBA71457.1"/>
    </source>
</evidence>
<organism evidence="1">
    <name type="scientific">Arsenophonus nasoniae</name>
    <name type="common">son-killer infecting Nasonia vitripennis</name>
    <dbReference type="NCBI Taxonomy" id="638"/>
    <lineage>
        <taxon>Bacteria</taxon>
        <taxon>Pseudomonadati</taxon>
        <taxon>Pseudomonadota</taxon>
        <taxon>Gammaproteobacteria</taxon>
        <taxon>Enterobacterales</taxon>
        <taxon>Morganellaceae</taxon>
        <taxon>Arsenophonus</taxon>
    </lineage>
</organism>
<dbReference type="AlphaFoldDB" id="D2TVS7"/>
<protein>
    <submittedName>
        <fullName evidence="1">Uncharacterized protein</fullName>
    </submittedName>
</protein>
<gene>
    <name evidence="1" type="ORF">ARN_01230</name>
</gene>
<reference evidence="1" key="1">
    <citation type="journal article" date="2010" name="Insect Mol. Biol.">
        <title>The draft genome sequence of Arsenophonus nasoniae, son-killer bacterium of Nasonia vitripennis, reveals genes associated with virulence and symbiosis.</title>
        <authorList>
            <person name="Wilkes T."/>
            <person name="Darby A.C."/>
            <person name="Choi J."/>
            <person name="Colborne J.K."/>
            <person name="Werren J.H."/>
            <person name="Hurst G.D.D."/>
        </authorList>
    </citation>
    <scope>NUCLEOTIDE SEQUENCE</scope>
</reference>
<name>D2TVS7_9GAMM</name>
<proteinExistence type="predicted"/>
<accession>D2TVS7</accession>
<dbReference type="EMBL" id="FN545154">
    <property type="protein sequence ID" value="CBA71457.1"/>
    <property type="molecule type" value="Genomic_DNA"/>
</dbReference>